<feature type="compositionally biased region" description="Low complexity" evidence="1">
    <location>
        <begin position="332"/>
        <end position="345"/>
    </location>
</feature>
<feature type="region of interest" description="Disordered" evidence="1">
    <location>
        <begin position="201"/>
        <end position="220"/>
    </location>
</feature>
<dbReference type="EMBL" id="JAECZO010000004">
    <property type="protein sequence ID" value="KAK7200265.1"/>
    <property type="molecule type" value="Genomic_DNA"/>
</dbReference>
<feature type="region of interest" description="Disordered" evidence="1">
    <location>
        <begin position="306"/>
        <end position="349"/>
    </location>
</feature>
<feature type="compositionally biased region" description="Low complexity" evidence="1">
    <location>
        <begin position="469"/>
        <end position="480"/>
    </location>
</feature>
<feature type="compositionally biased region" description="Polar residues" evidence="1">
    <location>
        <begin position="201"/>
        <end position="211"/>
    </location>
</feature>
<comment type="caution">
    <text evidence="2">The sequence shown here is derived from an EMBL/GenBank/DDBJ whole genome shotgun (WGS) entry which is preliminary data.</text>
</comment>
<sequence>MVRDATEALTGDSPAAAVEKPLVVCSLVALPAKYVPTFSYLQGMQLFFFDVVHKPNRVRIRDRRLCFVTDYTINLASPRGHVSRCAKVEDIAEIICDASTHAVGVRMRTRPFAVNPSDQARWNCFHEMPVDTLLYAGSAAQHEALLHVLCYVYHACTQDFLPCRQLRKGEGWDALLVLVPDGSRVKKKAMLYHAVAATTTPGALSSPSTPAITGEEATEHVPAPSAVFSATESGEHVSAGAREKTATPALPRHRPTSAVHHTATLPDSASGAAPTQLATGAADAGPRLPAPPVPVPFAKNLIAPTTSATRRGCNPLTEAALSPSDDNIRAVPTSTTTARSGAGAAPRERPLLRLDSAATAAAAAAEPLSDASSIFTPCSPEQQAASASAATEAGATMQGLAAKVVEQQRYIVELRRSRYSKECELDDLKRYLGSVTSDPRGSRYTSPLWSPPRHTGVSSPRPGVSATRAPSAAVAVGSSHGSRERAQEGQRGDDGQETAQSLSAEAQLQDALERHRELEETVWAYYEDLPEELRGHLRSYQRRGSAAQHTTGHELRYLQRLVERSEQTRSPAWNGAKSDVQSCSSMSAVGGRLDAFVEELHRKETEIDRLRRQVVSSAVGTQ</sequence>
<evidence type="ECO:0000313" key="2">
    <source>
        <dbReference type="EMBL" id="KAK7200265.1"/>
    </source>
</evidence>
<feature type="region of interest" description="Disordered" evidence="1">
    <location>
        <begin position="229"/>
        <end position="292"/>
    </location>
</feature>
<dbReference type="Proteomes" id="UP001430356">
    <property type="component" value="Unassembled WGS sequence"/>
</dbReference>
<gene>
    <name evidence="2" type="ORF">NESM_000078600</name>
</gene>
<feature type="compositionally biased region" description="Basic and acidic residues" evidence="1">
    <location>
        <begin position="481"/>
        <end position="494"/>
    </location>
</feature>
<evidence type="ECO:0000313" key="3">
    <source>
        <dbReference type="Proteomes" id="UP001430356"/>
    </source>
</evidence>
<evidence type="ECO:0000256" key="1">
    <source>
        <dbReference type="SAM" id="MobiDB-lite"/>
    </source>
</evidence>
<dbReference type="AlphaFoldDB" id="A0AAW0F2A2"/>
<keyword evidence="3" id="KW-1185">Reference proteome</keyword>
<name>A0AAW0F2A2_9TRYP</name>
<protein>
    <submittedName>
        <fullName evidence="2">Uncharacterized protein</fullName>
    </submittedName>
</protein>
<feature type="compositionally biased region" description="Polar residues" evidence="1">
    <location>
        <begin position="434"/>
        <end position="448"/>
    </location>
</feature>
<accession>A0AAW0F2A2</accession>
<feature type="region of interest" description="Disordered" evidence="1">
    <location>
        <begin position="434"/>
        <end position="507"/>
    </location>
</feature>
<feature type="compositionally biased region" description="Polar residues" evidence="1">
    <location>
        <begin position="497"/>
        <end position="506"/>
    </location>
</feature>
<reference evidence="2 3" key="1">
    <citation type="journal article" date="2021" name="MBio">
        <title>A New Model Trypanosomatid, Novymonas esmeraldas: Genomic Perception of Its 'Candidatus Pandoraea novymonadis' Endosymbiont.</title>
        <authorList>
            <person name="Zakharova A."/>
            <person name="Saura A."/>
            <person name="Butenko A."/>
            <person name="Podesvova L."/>
            <person name="Warmusova S."/>
            <person name="Kostygov A.Y."/>
            <person name="Nenarokova A."/>
            <person name="Lukes J."/>
            <person name="Opperdoes F.R."/>
            <person name="Yurchenko V."/>
        </authorList>
    </citation>
    <scope>NUCLEOTIDE SEQUENCE [LARGE SCALE GENOMIC DNA]</scope>
    <source>
        <strain evidence="2 3">E262AT.01</strain>
    </source>
</reference>
<proteinExistence type="predicted"/>
<organism evidence="2 3">
    <name type="scientific">Novymonas esmeraldas</name>
    <dbReference type="NCBI Taxonomy" id="1808958"/>
    <lineage>
        <taxon>Eukaryota</taxon>
        <taxon>Discoba</taxon>
        <taxon>Euglenozoa</taxon>
        <taxon>Kinetoplastea</taxon>
        <taxon>Metakinetoplastina</taxon>
        <taxon>Trypanosomatida</taxon>
        <taxon>Trypanosomatidae</taxon>
        <taxon>Novymonas</taxon>
    </lineage>
</organism>